<organism evidence="3 4">
    <name type="scientific">Exiguobacterium profundum</name>
    <dbReference type="NCBI Taxonomy" id="307643"/>
    <lineage>
        <taxon>Bacteria</taxon>
        <taxon>Bacillati</taxon>
        <taxon>Bacillota</taxon>
        <taxon>Bacilli</taxon>
        <taxon>Bacillales</taxon>
        <taxon>Bacillales Family XII. Incertae Sedis</taxon>
        <taxon>Exiguobacterium</taxon>
    </lineage>
</organism>
<dbReference type="RefSeq" id="WP_275060478.1">
    <property type="nucleotide sequence ID" value="NZ_CP109617.1"/>
</dbReference>
<accession>A0ABY8B6K5</accession>
<proteinExistence type="predicted"/>
<dbReference type="InterPro" id="IPR005021">
    <property type="entry name" value="Terminase_largesu-like"/>
</dbReference>
<protein>
    <submittedName>
        <fullName evidence="3">Terminase large subunit</fullName>
    </submittedName>
</protein>
<dbReference type="Pfam" id="PF20441">
    <property type="entry name" value="TerL_nuclease"/>
    <property type="match status" value="1"/>
</dbReference>
<dbReference type="PANTHER" id="PTHR41287">
    <property type="match status" value="1"/>
</dbReference>
<name>A0ABY8B6K5_9BACL</name>
<evidence type="ECO:0000259" key="2">
    <source>
        <dbReference type="Pfam" id="PF20441"/>
    </source>
</evidence>
<sequence>MTNWILEYADKLKSGKEITSKRVKKIYLKLAEEIRNPDPNSEWIYDESRADKPIEFIEQFCKHSKGEWMGRDVELDLFQKAFIAALFGFVHKLTGVRRFKETFFLVARKNGKSTLLSGIMLYMQIADGEGGAQVVSAATKRDQAAIVFNECVNMVRQSPYLSKHLKKRKSDIYFPLTFSTMNPLSSDSNTLDGLNLHLAVIDELHAIKDRNLYEVLKQGMSARNQPLLVMITTAGTVRESIYDDMYEYAAKVADGVIKDERFLPVLYELDDKKEWSDWKCWKKANPGLGTIKKVEFMSEQVERAKNNPKDLPGILTKDFNVRETVAGAWLAYDEVNNETTFDLEDVRGSYAIGGADLSSTTDLTCATLILMKPGNDTKYVIQQYFLPEEGLEKRIIDDKIPYDKWRDRGLLTVTEGARVDYTQVTQWFIKMINEYDIRPLYVGFDSWNAQYWTLEMKDIGFDMVEVRQGYKTLSTPMKELESEFRMNQVIYNNNPILKWCLTNTSVKTDENGNIRPVKGVSQRQRIDGMVSLLIAYVVLHQNYENYRSML</sequence>
<dbReference type="InterPro" id="IPR046461">
    <property type="entry name" value="TerL_ATPase"/>
</dbReference>
<dbReference type="Pfam" id="PF03354">
    <property type="entry name" value="TerL_ATPase"/>
    <property type="match status" value="1"/>
</dbReference>
<dbReference type="Gene3D" id="3.40.50.300">
    <property type="entry name" value="P-loop containing nucleotide triphosphate hydrolases"/>
    <property type="match status" value="1"/>
</dbReference>
<dbReference type="InterPro" id="IPR027417">
    <property type="entry name" value="P-loop_NTPase"/>
</dbReference>
<feature type="domain" description="Terminase large subunit-like ATPase" evidence="1">
    <location>
        <begin position="78"/>
        <end position="249"/>
    </location>
</feature>
<dbReference type="InterPro" id="IPR046462">
    <property type="entry name" value="TerL_nuclease"/>
</dbReference>
<dbReference type="PANTHER" id="PTHR41287:SF1">
    <property type="entry name" value="PROTEIN YMFN"/>
    <property type="match status" value="1"/>
</dbReference>
<reference evidence="3 4" key="1">
    <citation type="submission" date="2022-10" db="EMBL/GenBank/DDBJ databases">
        <title>Complete genome sequence of Exiguobacterium profundum TSS-3 isolated from an extremely saline-alkaline spring located in Ixtapa, Chiapas-Mexico.</title>
        <authorList>
            <person name="Rincon-Rosales R."/>
            <person name="Rogel M.A."/>
            <person name="Rincon-Molina C.I."/>
            <person name="Guerrero G."/>
            <person name="Manzano-Gomez L.A."/>
            <person name="Lopez-Lopez A."/>
            <person name="Rincon Molina F.A."/>
            <person name="Martinez-Romero E."/>
        </authorList>
    </citation>
    <scope>NUCLEOTIDE SEQUENCE [LARGE SCALE GENOMIC DNA]</scope>
    <source>
        <strain evidence="3 4">TSS-3</strain>
    </source>
</reference>
<keyword evidence="4" id="KW-1185">Reference proteome</keyword>
<gene>
    <name evidence="3" type="ORF">OE059_04765</name>
</gene>
<evidence type="ECO:0000313" key="3">
    <source>
        <dbReference type="EMBL" id="WED56174.1"/>
    </source>
</evidence>
<dbReference type="Proteomes" id="UP001219957">
    <property type="component" value="Chromosome"/>
</dbReference>
<evidence type="ECO:0000313" key="4">
    <source>
        <dbReference type="Proteomes" id="UP001219957"/>
    </source>
</evidence>
<feature type="domain" description="Terminase large subunit-like endonuclease" evidence="2">
    <location>
        <begin position="257"/>
        <end position="536"/>
    </location>
</feature>
<evidence type="ECO:0000259" key="1">
    <source>
        <dbReference type="Pfam" id="PF03354"/>
    </source>
</evidence>
<dbReference type="EMBL" id="CP109617">
    <property type="protein sequence ID" value="WED56174.1"/>
    <property type="molecule type" value="Genomic_DNA"/>
</dbReference>